<dbReference type="STRING" id="101127.A0A1X2G393"/>
<dbReference type="Pfam" id="PF11051">
    <property type="entry name" value="Mannosyl_trans3"/>
    <property type="match status" value="1"/>
</dbReference>
<dbReference type="InterPro" id="IPR022751">
    <property type="entry name" value="Alpha_mannosyltransferase"/>
</dbReference>
<evidence type="ECO:0000256" key="3">
    <source>
        <dbReference type="ARBA" id="ARBA00022676"/>
    </source>
</evidence>
<dbReference type="InterPro" id="IPR029044">
    <property type="entry name" value="Nucleotide-diphossugar_trans"/>
</dbReference>
<keyword evidence="5 10" id="KW-0812">Transmembrane</keyword>
<evidence type="ECO:0000256" key="8">
    <source>
        <dbReference type="ARBA" id="ARBA00023136"/>
    </source>
</evidence>
<evidence type="ECO:0000256" key="1">
    <source>
        <dbReference type="ARBA" id="ARBA00004606"/>
    </source>
</evidence>
<dbReference type="GO" id="GO:0006493">
    <property type="term" value="P:protein O-linked glycosylation"/>
    <property type="evidence" value="ECO:0007669"/>
    <property type="project" value="TreeGrafter"/>
</dbReference>
<comment type="subcellular location">
    <subcellularLocation>
        <location evidence="1">Membrane</location>
        <topology evidence="1">Single-pass type II membrane protein</topology>
    </subcellularLocation>
</comment>
<keyword evidence="9" id="KW-0325">Glycoprotein</keyword>
<comment type="similarity">
    <text evidence="2">Belongs to the MNN1/MNT family.</text>
</comment>
<evidence type="ECO:0000256" key="2">
    <source>
        <dbReference type="ARBA" id="ARBA00009105"/>
    </source>
</evidence>
<dbReference type="AlphaFoldDB" id="A0A1X2G393"/>
<dbReference type="SUPFAM" id="SSF53448">
    <property type="entry name" value="Nucleotide-diphospho-sugar transferases"/>
    <property type="match status" value="1"/>
</dbReference>
<protein>
    <recommendedName>
        <fullName evidence="13">Nucleotide-diphospho-sugar transferase</fullName>
    </recommendedName>
</protein>
<evidence type="ECO:0000256" key="9">
    <source>
        <dbReference type="ARBA" id="ARBA00023180"/>
    </source>
</evidence>
<dbReference type="OrthoDB" id="430354at2759"/>
<dbReference type="Proteomes" id="UP000242146">
    <property type="component" value="Unassembled WGS sequence"/>
</dbReference>
<keyword evidence="3" id="KW-0328">Glycosyltransferase</keyword>
<evidence type="ECO:0000256" key="6">
    <source>
        <dbReference type="ARBA" id="ARBA00022968"/>
    </source>
</evidence>
<keyword evidence="7 10" id="KW-1133">Transmembrane helix</keyword>
<organism evidence="11 12">
    <name type="scientific">Hesseltinella vesiculosa</name>
    <dbReference type="NCBI Taxonomy" id="101127"/>
    <lineage>
        <taxon>Eukaryota</taxon>
        <taxon>Fungi</taxon>
        <taxon>Fungi incertae sedis</taxon>
        <taxon>Mucoromycota</taxon>
        <taxon>Mucoromycotina</taxon>
        <taxon>Mucoromycetes</taxon>
        <taxon>Mucorales</taxon>
        <taxon>Cunninghamellaceae</taxon>
        <taxon>Hesseltinella</taxon>
    </lineage>
</organism>
<keyword evidence="6" id="KW-0735">Signal-anchor</keyword>
<dbReference type="GO" id="GO:0016020">
    <property type="term" value="C:membrane"/>
    <property type="evidence" value="ECO:0007669"/>
    <property type="project" value="UniProtKB-SubCell"/>
</dbReference>
<name>A0A1X2G393_9FUNG</name>
<gene>
    <name evidence="11" type="ORF">DM01DRAFT_1368946</name>
</gene>
<reference evidence="11 12" key="1">
    <citation type="submission" date="2016-07" db="EMBL/GenBank/DDBJ databases">
        <title>Pervasive Adenine N6-methylation of Active Genes in Fungi.</title>
        <authorList>
            <consortium name="DOE Joint Genome Institute"/>
            <person name="Mondo S.J."/>
            <person name="Dannebaum R.O."/>
            <person name="Kuo R.C."/>
            <person name="Labutti K."/>
            <person name="Haridas S."/>
            <person name="Kuo A."/>
            <person name="Salamov A."/>
            <person name="Ahrendt S.R."/>
            <person name="Lipzen A."/>
            <person name="Sullivan W."/>
            <person name="Andreopoulos W.B."/>
            <person name="Clum A."/>
            <person name="Lindquist E."/>
            <person name="Daum C."/>
            <person name="Ramamoorthy G.K."/>
            <person name="Gryganskyi A."/>
            <person name="Culley D."/>
            <person name="Magnuson J.K."/>
            <person name="James T.Y."/>
            <person name="O'Malley M.A."/>
            <person name="Stajich J.E."/>
            <person name="Spatafora J.W."/>
            <person name="Visel A."/>
            <person name="Grigoriev I.V."/>
        </authorList>
    </citation>
    <scope>NUCLEOTIDE SEQUENCE [LARGE SCALE GENOMIC DNA]</scope>
    <source>
        <strain evidence="11 12">NRRL 3301</strain>
    </source>
</reference>
<comment type="caution">
    <text evidence="11">The sequence shown here is derived from an EMBL/GenBank/DDBJ whole genome shotgun (WGS) entry which is preliminary data.</text>
</comment>
<dbReference type="EMBL" id="MCGT01000054">
    <property type="protein sequence ID" value="ORX43551.1"/>
    <property type="molecule type" value="Genomic_DNA"/>
</dbReference>
<dbReference type="GO" id="GO:0000033">
    <property type="term" value="F:alpha-1,3-mannosyltransferase activity"/>
    <property type="evidence" value="ECO:0007669"/>
    <property type="project" value="TreeGrafter"/>
</dbReference>
<evidence type="ECO:0000256" key="4">
    <source>
        <dbReference type="ARBA" id="ARBA00022679"/>
    </source>
</evidence>
<keyword evidence="4" id="KW-0808">Transferase</keyword>
<feature type="transmembrane region" description="Helical" evidence="10">
    <location>
        <begin position="12"/>
        <end position="29"/>
    </location>
</feature>
<evidence type="ECO:0000313" key="12">
    <source>
        <dbReference type="Proteomes" id="UP000242146"/>
    </source>
</evidence>
<dbReference type="PANTHER" id="PTHR31392:SF1">
    <property type="entry name" value="ALPHA-1,3-MANNOSYLTRANSFERASE MNN1-RELATED"/>
    <property type="match status" value="1"/>
</dbReference>
<evidence type="ECO:0000256" key="5">
    <source>
        <dbReference type="ARBA" id="ARBA00022692"/>
    </source>
</evidence>
<accession>A0A1X2G393</accession>
<keyword evidence="12" id="KW-1185">Reference proteome</keyword>
<dbReference type="GO" id="GO:0005794">
    <property type="term" value="C:Golgi apparatus"/>
    <property type="evidence" value="ECO:0007669"/>
    <property type="project" value="TreeGrafter"/>
</dbReference>
<sequence length="523" mass="60549">MHRVSIHHQKKALYITVVFLTLSSLLFVYRQTNIRQQHEVNQLKVLEEAKKLDQMQQDEQQRVWIESKRTVKEPVLGSYGSIWPSLLQTHDIAFPSKLPAWTEADSQLLHMAIGESVRANLFTVQENKIDFRQMTTQLRLFKTLYQYFDPLLALSINVETNATYKEAWHLYKTLETQLFPWLEPTWKSVFEMNSRQNASKPTRGIVICAGNGQYHYALRAVQAIRKTLKSSLPIELYAIDEYDLSPAKRAVLESFDDTTVHNIKDIIGNEGTEFGGWSLKPYAMVATKFTEVILMDADVYFFKPPETVFEDDGYIATGALFFYDRTLFDGWTIGKEWLSSFLPSMSSLVRHTRWWKFESAHEQESGVVVIDKSRTLLGLLATCKMNGKRERDEVSYKHVHGDKETFWVGFEMMQTPYAFVKSHAAVLGALGDGGDENKVCGVIMHLDAKGRPYWWNGAIYRDKNRWQDRYIKFKSFAIGESWDFENSCIEETDKIHALTEEEVEVGEAYIQNNEDLKQFDIVN</sequence>
<evidence type="ECO:0000256" key="7">
    <source>
        <dbReference type="ARBA" id="ARBA00022989"/>
    </source>
</evidence>
<evidence type="ECO:0000313" key="11">
    <source>
        <dbReference type="EMBL" id="ORX43551.1"/>
    </source>
</evidence>
<proteinExistence type="inferred from homology"/>
<keyword evidence="8 10" id="KW-0472">Membrane</keyword>
<dbReference type="PANTHER" id="PTHR31392">
    <property type="entry name" value="ALPHA-1,3-MANNOSYLTRANSFERASE MNN1-RELATED"/>
    <property type="match status" value="1"/>
</dbReference>
<evidence type="ECO:0008006" key="13">
    <source>
        <dbReference type="Google" id="ProtNLM"/>
    </source>
</evidence>
<evidence type="ECO:0000256" key="10">
    <source>
        <dbReference type="SAM" id="Phobius"/>
    </source>
</evidence>